<dbReference type="Gene3D" id="3.40.630.30">
    <property type="match status" value="1"/>
</dbReference>
<dbReference type="AlphaFoldDB" id="H1DL10"/>
<reference evidence="2 3" key="1">
    <citation type="submission" date="2012-01" db="EMBL/GenBank/DDBJ databases">
        <title>The Genome Sequence of Odoribacter laneus YIT 12061.</title>
        <authorList>
            <consortium name="The Broad Institute Genome Sequencing Platform"/>
            <person name="Earl A."/>
            <person name="Ward D."/>
            <person name="Feldgarden M."/>
            <person name="Gevers D."/>
            <person name="Morotomi M."/>
            <person name="Young S.K."/>
            <person name="Zeng Q."/>
            <person name="Gargeya S."/>
            <person name="Fitzgerald M."/>
            <person name="Haas B."/>
            <person name="Abouelleil A."/>
            <person name="Alvarado L."/>
            <person name="Arachchi H.M."/>
            <person name="Berlin A."/>
            <person name="Chapman S.B."/>
            <person name="Gearin G."/>
            <person name="Goldberg J."/>
            <person name="Griggs A."/>
            <person name="Gujja S."/>
            <person name="Hansen M."/>
            <person name="Heiman D."/>
            <person name="Howarth C."/>
            <person name="Larimer J."/>
            <person name="Lui A."/>
            <person name="MacDonald P.J.P."/>
            <person name="McCowen C."/>
            <person name="Montmayeur A."/>
            <person name="Murphy C."/>
            <person name="Neiman D."/>
            <person name="Pearson M."/>
            <person name="Priest M."/>
            <person name="Roberts A."/>
            <person name="Saif S."/>
            <person name="Shea T."/>
            <person name="Sisk P."/>
            <person name="Stolte C."/>
            <person name="Sykes S."/>
            <person name="Wortman J."/>
            <person name="Nusbaum C."/>
            <person name="Birren B."/>
        </authorList>
    </citation>
    <scope>NUCLEOTIDE SEQUENCE [LARGE SCALE GENOMIC DNA]</scope>
    <source>
        <strain evidence="2 3">YIT 12061</strain>
    </source>
</reference>
<keyword evidence="3" id="KW-1185">Reference proteome</keyword>
<dbReference type="InterPro" id="IPR052564">
    <property type="entry name" value="N-acetyltrans/Recomb-assoc"/>
</dbReference>
<evidence type="ECO:0000259" key="1">
    <source>
        <dbReference type="PROSITE" id="PS51186"/>
    </source>
</evidence>
<organism evidence="2 3">
    <name type="scientific">Odoribacter laneus YIT 12061</name>
    <dbReference type="NCBI Taxonomy" id="742817"/>
    <lineage>
        <taxon>Bacteria</taxon>
        <taxon>Pseudomonadati</taxon>
        <taxon>Bacteroidota</taxon>
        <taxon>Bacteroidia</taxon>
        <taxon>Bacteroidales</taxon>
        <taxon>Odoribacteraceae</taxon>
        <taxon>Odoribacter</taxon>
    </lineage>
</organism>
<sequence length="155" mass="18233">MYRIRNAENKELAVLTRLFQETLLRVNSRDYTPQQIEAWGRKADKSRWEELFASSLQFMVAETEDQKIVGFTSINSQGYLHSMFVDYRYQRQGIARLLLTKAEEYARRYGATVLSAEVSITALPFFEKQGFCLKRENKVSFENTTMINYTMEKQL</sequence>
<dbReference type="EMBL" id="ADMC01000034">
    <property type="protein sequence ID" value="EHP45101.1"/>
    <property type="molecule type" value="Genomic_DNA"/>
</dbReference>
<dbReference type="PANTHER" id="PTHR43451">
    <property type="entry name" value="ACETYLTRANSFERASE (GNAT) FAMILY PROTEIN"/>
    <property type="match status" value="1"/>
</dbReference>
<evidence type="ECO:0000313" key="2">
    <source>
        <dbReference type="EMBL" id="EHP45101.1"/>
    </source>
</evidence>
<dbReference type="PATRIC" id="fig|742817.3.peg.3151"/>
<accession>H1DL10</accession>
<dbReference type="CDD" id="cd04301">
    <property type="entry name" value="NAT_SF"/>
    <property type="match status" value="1"/>
</dbReference>
<evidence type="ECO:0000313" key="3">
    <source>
        <dbReference type="Proteomes" id="UP000004892"/>
    </source>
</evidence>
<dbReference type="Pfam" id="PF13673">
    <property type="entry name" value="Acetyltransf_10"/>
    <property type="match status" value="1"/>
</dbReference>
<dbReference type="eggNOG" id="COG1247">
    <property type="taxonomic scope" value="Bacteria"/>
</dbReference>
<dbReference type="InterPro" id="IPR016181">
    <property type="entry name" value="Acyl_CoA_acyltransferase"/>
</dbReference>
<proteinExistence type="predicted"/>
<dbReference type="SUPFAM" id="SSF55729">
    <property type="entry name" value="Acyl-CoA N-acyltransferases (Nat)"/>
    <property type="match status" value="1"/>
</dbReference>
<dbReference type="PANTHER" id="PTHR43451:SF1">
    <property type="entry name" value="ACETYLTRANSFERASE"/>
    <property type="match status" value="1"/>
</dbReference>
<gene>
    <name evidence="2" type="ORF">HMPREF9449_02946</name>
</gene>
<protein>
    <recommendedName>
        <fullName evidence="1">N-acetyltransferase domain-containing protein</fullName>
    </recommendedName>
</protein>
<dbReference type="PROSITE" id="PS51186">
    <property type="entry name" value="GNAT"/>
    <property type="match status" value="1"/>
</dbReference>
<name>H1DL10_9BACT</name>
<dbReference type="InterPro" id="IPR000182">
    <property type="entry name" value="GNAT_dom"/>
</dbReference>
<dbReference type="STRING" id="742817.HMPREF9449_02946"/>
<dbReference type="HOGENOM" id="CLU_087351_0_0_10"/>
<dbReference type="GO" id="GO:0016747">
    <property type="term" value="F:acyltransferase activity, transferring groups other than amino-acyl groups"/>
    <property type="evidence" value="ECO:0007669"/>
    <property type="project" value="InterPro"/>
</dbReference>
<feature type="domain" description="N-acetyltransferase" evidence="1">
    <location>
        <begin position="2"/>
        <end position="155"/>
    </location>
</feature>
<dbReference type="Proteomes" id="UP000004892">
    <property type="component" value="Unassembled WGS sequence"/>
</dbReference>
<comment type="caution">
    <text evidence="2">The sequence shown here is derived from an EMBL/GenBank/DDBJ whole genome shotgun (WGS) entry which is preliminary data.</text>
</comment>